<dbReference type="RefSeq" id="WP_128699320.1">
    <property type="nucleotide sequence ID" value="NZ_CP019384.1"/>
</dbReference>
<organism evidence="2 3">
    <name type="scientific">Velamenicoccus archaeovorus</name>
    <dbReference type="NCBI Taxonomy" id="1930593"/>
    <lineage>
        <taxon>Bacteria</taxon>
        <taxon>Pseudomonadati</taxon>
        <taxon>Candidatus Omnitrophota</taxon>
        <taxon>Candidatus Velamenicoccus</taxon>
    </lineage>
</organism>
<dbReference type="Proteomes" id="UP000287243">
    <property type="component" value="Chromosome"/>
</dbReference>
<name>A0A410P3K3_VELA1</name>
<evidence type="ECO:0000256" key="1">
    <source>
        <dbReference type="SAM" id="SignalP"/>
    </source>
</evidence>
<protein>
    <submittedName>
        <fullName evidence="2">Uncharacterized protein</fullName>
    </submittedName>
</protein>
<feature type="chain" id="PRO_5019034952" evidence="1">
    <location>
        <begin position="18"/>
        <end position="150"/>
    </location>
</feature>
<gene>
    <name evidence="2" type="ORF">BU251_02515</name>
</gene>
<accession>A0A410P3K3</accession>
<proteinExistence type="predicted"/>
<feature type="signal peptide" evidence="1">
    <location>
        <begin position="1"/>
        <end position="17"/>
    </location>
</feature>
<evidence type="ECO:0000313" key="2">
    <source>
        <dbReference type="EMBL" id="QAT16682.1"/>
    </source>
</evidence>
<dbReference type="KEGG" id="vai:BU251_02515"/>
<evidence type="ECO:0000313" key="3">
    <source>
        <dbReference type="Proteomes" id="UP000287243"/>
    </source>
</evidence>
<dbReference type="EMBL" id="CP019384">
    <property type="protein sequence ID" value="QAT16682.1"/>
    <property type="molecule type" value="Genomic_DNA"/>
</dbReference>
<keyword evidence="1" id="KW-0732">Signal</keyword>
<reference evidence="2 3" key="1">
    <citation type="submission" date="2017-01" db="EMBL/GenBank/DDBJ databases">
        <title>First insights into the biology of 'candidatus Vampirococcus archaeovorus'.</title>
        <authorList>
            <person name="Kizina J."/>
            <person name="Jordan S."/>
            <person name="Stueber K."/>
            <person name="Reinhardt R."/>
            <person name="Harder J."/>
        </authorList>
    </citation>
    <scope>NUCLEOTIDE SEQUENCE [LARGE SCALE GENOMIC DNA]</scope>
    <source>
        <strain evidence="2 3">LiM</strain>
    </source>
</reference>
<dbReference type="PROSITE" id="PS51257">
    <property type="entry name" value="PROKAR_LIPOPROTEIN"/>
    <property type="match status" value="1"/>
</dbReference>
<dbReference type="AlphaFoldDB" id="A0A410P3K3"/>
<keyword evidence="3" id="KW-1185">Reference proteome</keyword>
<sequence length="150" mass="17407">MAYARRFFILLFLLSLAGCCSLASKVKKESDYEQGYRVGVKENIHDFAQSFYGNEFPYFYWQSPIVQNVVMPAHIENGIFIPEHNELVMIEPGQWRKRFGYSIRGAKNKSDKTEGEDYALKYFDFDSRDITVFPESYAGDKPGNEVKDSR</sequence>